<evidence type="ECO:0000256" key="1">
    <source>
        <dbReference type="ARBA" id="ARBA00001974"/>
    </source>
</evidence>
<dbReference type="AlphaFoldDB" id="A0A076F4L2"/>
<keyword evidence="4 6" id="KW-0274">FAD</keyword>
<accession>A0A076F4L2</accession>
<dbReference type="Gene3D" id="1.10.540.10">
    <property type="entry name" value="Acyl-CoA dehydrogenase/oxidase, N-terminal domain"/>
    <property type="match status" value="1"/>
</dbReference>
<evidence type="ECO:0000256" key="5">
    <source>
        <dbReference type="ARBA" id="ARBA00023002"/>
    </source>
</evidence>
<gene>
    <name evidence="10" type="ORF">EP51_41550</name>
</gene>
<proteinExistence type="inferred from homology"/>
<dbReference type="GO" id="GO:0003995">
    <property type="term" value="F:acyl-CoA dehydrogenase activity"/>
    <property type="evidence" value="ECO:0007669"/>
    <property type="project" value="TreeGrafter"/>
</dbReference>
<protein>
    <submittedName>
        <fullName evidence="10">Acyl-CoA dehydrogenase</fullName>
    </submittedName>
</protein>
<dbReference type="RefSeq" id="WP_128642787.1">
    <property type="nucleotide sequence ID" value="NZ_CP008948.1"/>
</dbReference>
<dbReference type="InterPro" id="IPR009075">
    <property type="entry name" value="AcylCo_DH/oxidase_C"/>
</dbReference>
<dbReference type="SUPFAM" id="SSF56645">
    <property type="entry name" value="Acyl-CoA dehydrogenase NM domain-like"/>
    <property type="match status" value="1"/>
</dbReference>
<evidence type="ECO:0000313" key="11">
    <source>
        <dbReference type="Proteomes" id="UP000028488"/>
    </source>
</evidence>
<geneLocation type="plasmid" evidence="10 11">
    <name>pPDG1</name>
</geneLocation>
<dbReference type="InterPro" id="IPR046373">
    <property type="entry name" value="Acyl-CoA_Oxase/DH_mid-dom_sf"/>
</dbReference>
<evidence type="ECO:0000259" key="7">
    <source>
        <dbReference type="Pfam" id="PF00441"/>
    </source>
</evidence>
<keyword evidence="3 6" id="KW-0285">Flavoprotein</keyword>
<evidence type="ECO:0000313" key="10">
    <source>
        <dbReference type="EMBL" id="AII10699.1"/>
    </source>
</evidence>
<dbReference type="GO" id="GO:0050660">
    <property type="term" value="F:flavin adenine dinucleotide binding"/>
    <property type="evidence" value="ECO:0007669"/>
    <property type="project" value="InterPro"/>
</dbReference>
<evidence type="ECO:0000256" key="4">
    <source>
        <dbReference type="ARBA" id="ARBA00022827"/>
    </source>
</evidence>
<comment type="cofactor">
    <cofactor evidence="1 6">
        <name>FAD</name>
        <dbReference type="ChEBI" id="CHEBI:57692"/>
    </cofactor>
</comment>
<dbReference type="GO" id="GO:0033539">
    <property type="term" value="P:fatty acid beta-oxidation using acyl-CoA dehydrogenase"/>
    <property type="evidence" value="ECO:0007669"/>
    <property type="project" value="TreeGrafter"/>
</dbReference>
<dbReference type="PIRSF" id="PIRSF016578">
    <property type="entry name" value="HsaA"/>
    <property type="match status" value="1"/>
</dbReference>
<evidence type="ECO:0000256" key="2">
    <source>
        <dbReference type="ARBA" id="ARBA00009347"/>
    </source>
</evidence>
<dbReference type="Pfam" id="PF02771">
    <property type="entry name" value="Acyl-CoA_dh_N"/>
    <property type="match status" value="1"/>
</dbReference>
<dbReference type="SUPFAM" id="SSF47203">
    <property type="entry name" value="Acyl-CoA dehydrogenase C-terminal domain-like"/>
    <property type="match status" value="1"/>
</dbReference>
<dbReference type="Gene3D" id="2.40.110.10">
    <property type="entry name" value="Butyryl-CoA Dehydrogenase, subunit A, domain 2"/>
    <property type="match status" value="1"/>
</dbReference>
<keyword evidence="10" id="KW-0614">Plasmid</keyword>
<dbReference type="Gene3D" id="1.20.140.10">
    <property type="entry name" value="Butyryl-CoA Dehydrogenase, subunit A, domain 3"/>
    <property type="match status" value="1"/>
</dbReference>
<dbReference type="Pfam" id="PF02770">
    <property type="entry name" value="Acyl-CoA_dh_M"/>
    <property type="match status" value="1"/>
</dbReference>
<name>A0A076F4L2_RHOOP</name>
<dbReference type="PANTHER" id="PTHR48083:SF1">
    <property type="entry name" value="DEHYDROGENASE, PUTATIVE (AFU_ORTHOLOGUE AFUA_7G06510)-RELATED"/>
    <property type="match status" value="1"/>
</dbReference>
<dbReference type="InterPro" id="IPR037069">
    <property type="entry name" value="AcylCoA_DH/ox_N_sf"/>
</dbReference>
<dbReference type="GO" id="GO:0005737">
    <property type="term" value="C:cytoplasm"/>
    <property type="evidence" value="ECO:0007669"/>
    <property type="project" value="TreeGrafter"/>
</dbReference>
<keyword evidence="5 6" id="KW-0560">Oxidoreductase</keyword>
<dbReference type="InterPro" id="IPR009100">
    <property type="entry name" value="AcylCoA_DH/oxidase_NM_dom_sf"/>
</dbReference>
<sequence>MNDLDTQDIRDGIRTVCDRFDDKYWRHKDAAHEFPREFRTALADGGWLGITMPTEHGGGGLGITHAAAMMQTIGESAGTMAACSTVHVNIFGPQAMVVHGTEEQKTAMIPPLVSGEDQPCFGVTEADAGLDTSKVATRAVRQGDTYLINGSKIWTSTAQVANKIILLARTTPAEPGERLTTEGLSLFYTDLDRKHIEVKEIRKMGRAAVDSNMIFINDLEVPAAHRIGPEGAGFKILLDSLNPERILIASEAIGIGRRAVSKAVRYAKERVVFDRPIGSNQSIQHPLAESWMELEAAQLMVAHAAGLYDSGAPCGAEANTAKFLGAEAAFRACDRAVRAHGGMGYAAEYDVERYFREAMVPRIAPVSREMVLSYIAERVLGLPRSY</sequence>
<evidence type="ECO:0000259" key="9">
    <source>
        <dbReference type="Pfam" id="PF02771"/>
    </source>
</evidence>
<evidence type="ECO:0000256" key="3">
    <source>
        <dbReference type="ARBA" id="ARBA00022630"/>
    </source>
</evidence>
<comment type="similarity">
    <text evidence="2 6">Belongs to the acyl-CoA dehydrogenase family.</text>
</comment>
<feature type="domain" description="Acyl-CoA oxidase/dehydrogenase middle" evidence="8">
    <location>
        <begin position="120"/>
        <end position="218"/>
    </location>
</feature>
<evidence type="ECO:0000256" key="6">
    <source>
        <dbReference type="RuleBase" id="RU362125"/>
    </source>
</evidence>
<feature type="domain" description="Acyl-CoA dehydrogenase/oxidase N-terminal" evidence="9">
    <location>
        <begin position="6"/>
        <end position="116"/>
    </location>
</feature>
<dbReference type="FunFam" id="1.20.140.10:FF:000012">
    <property type="entry name" value="Acyl-CoA dehydrogenase fadE12"/>
    <property type="match status" value="1"/>
</dbReference>
<dbReference type="Pfam" id="PF00441">
    <property type="entry name" value="Acyl-CoA_dh_1"/>
    <property type="match status" value="1"/>
</dbReference>
<dbReference type="Proteomes" id="UP000028488">
    <property type="component" value="Plasmid pPDG1"/>
</dbReference>
<organism evidence="10 11">
    <name type="scientific">Rhodococcus opacus</name>
    <name type="common">Nocardia opaca</name>
    <dbReference type="NCBI Taxonomy" id="37919"/>
    <lineage>
        <taxon>Bacteria</taxon>
        <taxon>Bacillati</taxon>
        <taxon>Actinomycetota</taxon>
        <taxon>Actinomycetes</taxon>
        <taxon>Mycobacteriales</taxon>
        <taxon>Nocardiaceae</taxon>
        <taxon>Rhodococcus</taxon>
    </lineage>
</organism>
<dbReference type="EMBL" id="CP008948">
    <property type="protein sequence ID" value="AII10699.1"/>
    <property type="molecule type" value="Genomic_DNA"/>
</dbReference>
<reference evidence="10 11" key="1">
    <citation type="submission" date="2014-07" db="EMBL/GenBank/DDBJ databases">
        <title>Genome Sequence of Rhodococcus opacus Strain R7, a Biodegrader of Mono- and Polycyclic Aromatic Hydrocarbons.</title>
        <authorList>
            <person name="Di Gennaro P."/>
            <person name="Zampolli J."/>
            <person name="Presti I."/>
            <person name="Cappelletti M."/>
            <person name="D'Ursi P."/>
            <person name="Orro A."/>
            <person name="Mezzelani A."/>
            <person name="Milanesi L."/>
        </authorList>
    </citation>
    <scope>NUCLEOTIDE SEQUENCE [LARGE SCALE GENOMIC DNA]</scope>
    <source>
        <strain evidence="10 11">R7</strain>
        <plasmid evidence="10">pPDG1</plasmid>
    </source>
</reference>
<dbReference type="InterPro" id="IPR006091">
    <property type="entry name" value="Acyl-CoA_Oxase/DH_mid-dom"/>
</dbReference>
<dbReference type="InterPro" id="IPR013786">
    <property type="entry name" value="AcylCoA_DH/ox_N"/>
</dbReference>
<evidence type="ECO:0000259" key="8">
    <source>
        <dbReference type="Pfam" id="PF02770"/>
    </source>
</evidence>
<feature type="domain" description="Acyl-CoA dehydrogenase/oxidase C-terminal" evidence="7">
    <location>
        <begin position="231"/>
        <end position="380"/>
    </location>
</feature>
<dbReference type="PANTHER" id="PTHR48083">
    <property type="entry name" value="MEDIUM-CHAIN SPECIFIC ACYL-COA DEHYDROGENASE, MITOCHONDRIAL-RELATED"/>
    <property type="match status" value="1"/>
</dbReference>
<dbReference type="InterPro" id="IPR050741">
    <property type="entry name" value="Acyl-CoA_dehydrogenase"/>
</dbReference>
<dbReference type="InterPro" id="IPR036250">
    <property type="entry name" value="AcylCo_DH-like_C"/>
</dbReference>